<dbReference type="Gene3D" id="3.40.309.10">
    <property type="entry name" value="Aldehyde Dehydrogenase, Chain A, domain 2"/>
    <property type="match status" value="1"/>
</dbReference>
<comment type="caution">
    <text evidence="9">The sequence shown here is derived from an EMBL/GenBank/DDBJ whole genome shotgun (WGS) entry which is preliminary data.</text>
</comment>
<evidence type="ECO:0000256" key="3">
    <source>
        <dbReference type="ARBA" id="ARBA00023027"/>
    </source>
</evidence>
<dbReference type="PANTHER" id="PTHR43570">
    <property type="entry name" value="ALDEHYDE DEHYDROGENASE"/>
    <property type="match status" value="1"/>
</dbReference>
<dbReference type="InterPro" id="IPR016162">
    <property type="entry name" value="Ald_DH_N"/>
</dbReference>
<dbReference type="PIRSF" id="PIRSF036492">
    <property type="entry name" value="ALDH"/>
    <property type="match status" value="1"/>
</dbReference>
<dbReference type="PROSITE" id="PS00070">
    <property type="entry name" value="ALDEHYDE_DEHYDR_CYS"/>
    <property type="match status" value="1"/>
</dbReference>
<dbReference type="GO" id="GO:0005737">
    <property type="term" value="C:cytoplasm"/>
    <property type="evidence" value="ECO:0007669"/>
    <property type="project" value="TreeGrafter"/>
</dbReference>
<dbReference type="Pfam" id="PF00171">
    <property type="entry name" value="Aldedh"/>
    <property type="match status" value="1"/>
</dbReference>
<evidence type="ECO:0000256" key="4">
    <source>
        <dbReference type="PIRNR" id="PIRNR036492"/>
    </source>
</evidence>
<dbReference type="EMBL" id="LVWE01000010">
    <property type="protein sequence ID" value="OAD45697.1"/>
    <property type="molecule type" value="Genomic_DNA"/>
</dbReference>
<dbReference type="GO" id="GO:0006081">
    <property type="term" value="P:aldehyde metabolic process"/>
    <property type="evidence" value="ECO:0007669"/>
    <property type="project" value="InterPro"/>
</dbReference>
<proteinExistence type="inferred from homology"/>
<evidence type="ECO:0000256" key="6">
    <source>
        <dbReference type="PROSITE-ProRule" id="PRU10007"/>
    </source>
</evidence>
<dbReference type="PANTHER" id="PTHR43570:SF16">
    <property type="entry name" value="ALDEHYDE DEHYDROGENASE TYPE III, ISOFORM Q"/>
    <property type="match status" value="1"/>
</dbReference>
<comment type="similarity">
    <text evidence="1 4 7">Belongs to the aldehyde dehydrogenase family.</text>
</comment>
<dbReference type="SUPFAM" id="SSF53720">
    <property type="entry name" value="ALDH-like"/>
    <property type="match status" value="1"/>
</dbReference>
<evidence type="ECO:0000313" key="10">
    <source>
        <dbReference type="Proteomes" id="UP000076923"/>
    </source>
</evidence>
<dbReference type="FunFam" id="3.40.309.10:FF:000003">
    <property type="entry name" value="Aldehyde dehydrogenase"/>
    <property type="match status" value="1"/>
</dbReference>
<protein>
    <recommendedName>
        <fullName evidence="4">Aldehyde dehydrogenase</fullName>
    </recommendedName>
</protein>
<dbReference type="InterPro" id="IPR016160">
    <property type="entry name" value="Ald_DH_CS_CYS"/>
</dbReference>
<dbReference type="PROSITE" id="PS00687">
    <property type="entry name" value="ALDEHYDE_DEHYDR_GLU"/>
    <property type="match status" value="1"/>
</dbReference>
<dbReference type="InterPro" id="IPR016161">
    <property type="entry name" value="Ald_DH/histidinol_DH"/>
</dbReference>
<evidence type="ECO:0000259" key="8">
    <source>
        <dbReference type="Pfam" id="PF00171"/>
    </source>
</evidence>
<sequence>MKETSKEIILKNIAAHKAFFSTHKTKDFGFRLTQLKKLKKAIFQYQEKIETALWLDLHKSPEEAYLTEISIVVGEIDNHIKHLKKWAAPKRVTSPLHLIPASSKIIYEPLGTALIVAPWNYPFQLLINTLVGAISAGCCSVLKPSPDTPTVAKVMEDMISEHFDSNYISVVHGGRETNTILFAQRFDIIFFTGSPKVGKVVMKAAAENLTPVVLELGGKSPCIVDADANIDIAAKRIIWGKLINAGQTCIAPDYLFAHASIKAQLLDKIAENIKLMYGDDIKQSRFYPRIVNEKAVERLSGLLKQGKIHTGGEINLKEKFIAPTIIDNVVPDFLIMQEEIFGPILPVMSFNHIEEAINYINKNEKPLAFYYFGKNKKAKEVLAKTSSGGACINDTLMHVSNHNLPFGGVGNSGLGNYHGQDSFFAFSHKRAVVTNPTWIDLPLKYVPFKYFKIIKKLL</sequence>
<dbReference type="GO" id="GO:0004029">
    <property type="term" value="F:aldehyde dehydrogenase (NAD+) activity"/>
    <property type="evidence" value="ECO:0007669"/>
    <property type="project" value="TreeGrafter"/>
</dbReference>
<evidence type="ECO:0000256" key="1">
    <source>
        <dbReference type="ARBA" id="ARBA00009986"/>
    </source>
</evidence>
<dbReference type="InterPro" id="IPR016163">
    <property type="entry name" value="Ald_DH_C"/>
</dbReference>
<dbReference type="InterPro" id="IPR012394">
    <property type="entry name" value="Aldehyde_DH_NAD(P)"/>
</dbReference>
<dbReference type="InterPro" id="IPR029510">
    <property type="entry name" value="Ald_DH_CS_GLU"/>
</dbReference>
<feature type="active site" evidence="5">
    <location>
        <position position="249"/>
    </location>
</feature>
<keyword evidence="3" id="KW-0520">NAD</keyword>
<keyword evidence="2 4" id="KW-0560">Oxidoreductase</keyword>
<evidence type="ECO:0000256" key="2">
    <source>
        <dbReference type="ARBA" id="ARBA00023002"/>
    </source>
</evidence>
<evidence type="ECO:0000256" key="5">
    <source>
        <dbReference type="PIRSR" id="PIRSR036492-1"/>
    </source>
</evidence>
<dbReference type="Gene3D" id="3.40.605.10">
    <property type="entry name" value="Aldehyde Dehydrogenase, Chain A, domain 1"/>
    <property type="match status" value="1"/>
</dbReference>
<keyword evidence="10" id="KW-1185">Reference proteome</keyword>
<dbReference type="CDD" id="cd07136">
    <property type="entry name" value="ALDH_YwdH-P39616"/>
    <property type="match status" value="1"/>
</dbReference>
<organism evidence="9 10">
    <name type="scientific">Polaribacter atrinae</name>
    <dbReference type="NCBI Taxonomy" id="1333662"/>
    <lineage>
        <taxon>Bacteria</taxon>
        <taxon>Pseudomonadati</taxon>
        <taxon>Bacteroidota</taxon>
        <taxon>Flavobacteriia</taxon>
        <taxon>Flavobacteriales</taxon>
        <taxon>Flavobacteriaceae</taxon>
    </lineage>
</organism>
<dbReference type="STRING" id="1333662.LPB303_05255"/>
<feature type="domain" description="Aldehyde dehydrogenase" evidence="8">
    <location>
        <begin position="5"/>
        <end position="430"/>
    </location>
</feature>
<dbReference type="RefSeq" id="WP_068448656.1">
    <property type="nucleotide sequence ID" value="NZ_CP150660.1"/>
</dbReference>
<dbReference type="FunFam" id="3.40.605.10:FF:000004">
    <property type="entry name" value="Aldehyde dehydrogenase"/>
    <property type="match status" value="1"/>
</dbReference>
<evidence type="ECO:0000256" key="7">
    <source>
        <dbReference type="RuleBase" id="RU003345"/>
    </source>
</evidence>
<feature type="active site" evidence="5 6">
    <location>
        <position position="215"/>
    </location>
</feature>
<dbReference type="Proteomes" id="UP000076923">
    <property type="component" value="Unassembled WGS sequence"/>
</dbReference>
<reference evidence="9 10" key="1">
    <citation type="submission" date="2016-02" db="EMBL/GenBank/DDBJ databases">
        <title>Draft genome sequence of Polaribacter atrinae KACC17473.</title>
        <authorList>
            <person name="Shin S.-K."/>
            <person name="Yi H."/>
        </authorList>
    </citation>
    <scope>NUCLEOTIDE SEQUENCE [LARGE SCALE GENOMIC DNA]</scope>
    <source>
        <strain evidence="9 10">KACC 17473</strain>
    </source>
</reference>
<dbReference type="AlphaFoldDB" id="A0A176TCT2"/>
<dbReference type="InterPro" id="IPR015590">
    <property type="entry name" value="Aldehyde_DH_dom"/>
</dbReference>
<dbReference type="OrthoDB" id="9762913at2"/>
<accession>A0A176TCT2</accession>
<evidence type="ECO:0000313" key="9">
    <source>
        <dbReference type="EMBL" id="OAD45697.1"/>
    </source>
</evidence>
<gene>
    <name evidence="9" type="ORF">LPB303_05255</name>
</gene>
<name>A0A176TCT2_9FLAO</name>